<sequence>MDRNSIAPHSIIGLGEFVSTTRPHDVAVFGASGYTGSQIVRELLAEGVDVICVGRDRAKLEAIVSRHGWHVRVEAAELDSRHRLESICADVITVVNAAGSFVETCDPIARAAIASGSHYVDISGEPQSIRSVFDDLHRPAVAAGIALVPSAAFYATLADLLVSVMADDLDHVDAIHIGYHITDWIPSGAAYANFLRGMGKPIIQFDHGLIEVPQPHYRTMDFGQPLGKLPTFTYPAPEVLTIPRHVNVDRINTAVSTSTFKTMIPDRLTPAMTRVIGRGLAGPARPLVERVLSTTTGSSRERIHADPTTFRIAVRLKADTVVRTATFDSRGIFDITSPIAATIATLTLTNTFNESGALAPAEIVSNPRGLLNALADDFDC</sequence>
<evidence type="ECO:0000313" key="1">
    <source>
        <dbReference type="EMBL" id="QZH69433.1"/>
    </source>
</evidence>
<gene>
    <name evidence="1" type="ORF">K6L26_30320</name>
</gene>
<accession>A0ACD1FQW6</accession>
<proteinExistence type="predicted"/>
<geneLocation type="plasmid" evidence="1 2">
    <name>unnamed1</name>
</geneLocation>
<protein>
    <submittedName>
        <fullName evidence="1">Saccharopine dehydrogenase NADP-binding domain-containing protein</fullName>
    </submittedName>
</protein>
<evidence type="ECO:0000313" key="2">
    <source>
        <dbReference type="Proteomes" id="UP000825598"/>
    </source>
</evidence>
<keyword evidence="1" id="KW-0614">Plasmid</keyword>
<dbReference type="Proteomes" id="UP000825598">
    <property type="component" value="Plasmid unnamed1"/>
</dbReference>
<name>A0ACD1FQW6_MYCFR</name>
<keyword evidence="2" id="KW-1185">Reference proteome</keyword>
<reference evidence="1" key="1">
    <citation type="submission" date="2021-07" db="EMBL/GenBank/DDBJ databases">
        <title>Complete Genome Sequences of Mycobacterium farcinogenes Isolated from Clinical Specimens from Patients in Thailand.</title>
        <authorList>
            <person name="Sodsai P."/>
        </authorList>
    </citation>
    <scope>NUCLEOTIDE SEQUENCE</scope>
    <source>
        <strain evidence="1">BKK/CU-MFGFA-001</strain>
    </source>
</reference>
<organism evidence="1 2">
    <name type="scientific">Mycolicibacterium farcinogenes</name>
    <name type="common">Mycobacterium farcinogenes</name>
    <dbReference type="NCBI Taxonomy" id="1802"/>
    <lineage>
        <taxon>Bacteria</taxon>
        <taxon>Bacillati</taxon>
        <taxon>Actinomycetota</taxon>
        <taxon>Actinomycetes</taxon>
        <taxon>Mycobacteriales</taxon>
        <taxon>Mycobacteriaceae</taxon>
        <taxon>Mycolicibacterium</taxon>
    </lineage>
</organism>
<dbReference type="EMBL" id="CP081674">
    <property type="protein sequence ID" value="QZH69433.1"/>
    <property type="molecule type" value="Genomic_DNA"/>
</dbReference>